<evidence type="ECO:0000259" key="10">
    <source>
        <dbReference type="Pfam" id="PF01794"/>
    </source>
</evidence>
<feature type="signal peptide" evidence="9">
    <location>
        <begin position="1"/>
        <end position="16"/>
    </location>
</feature>
<keyword evidence="3 8" id="KW-0812">Transmembrane</keyword>
<dbReference type="GO" id="GO:0005886">
    <property type="term" value="C:plasma membrane"/>
    <property type="evidence" value="ECO:0007669"/>
    <property type="project" value="TreeGrafter"/>
</dbReference>
<accession>A0A6A5X3Q1</accession>
<name>A0A6A5X3Q1_9PLEO</name>
<evidence type="ECO:0000256" key="5">
    <source>
        <dbReference type="ARBA" id="ARBA00023065"/>
    </source>
</evidence>
<dbReference type="Pfam" id="PF01794">
    <property type="entry name" value="Ferric_reduct"/>
    <property type="match status" value="1"/>
</dbReference>
<dbReference type="AlphaFoldDB" id="A0A6A5X3Q1"/>
<dbReference type="InterPro" id="IPR039261">
    <property type="entry name" value="FNR_nucleotide-bd"/>
</dbReference>
<keyword evidence="9" id="KW-0732">Signal</keyword>
<feature type="transmembrane region" description="Helical" evidence="8">
    <location>
        <begin position="178"/>
        <end position="199"/>
    </location>
</feature>
<dbReference type="InterPro" id="IPR051410">
    <property type="entry name" value="Ferric/Cupric_Reductase"/>
</dbReference>
<evidence type="ECO:0000256" key="2">
    <source>
        <dbReference type="ARBA" id="ARBA00022448"/>
    </source>
</evidence>
<evidence type="ECO:0000256" key="4">
    <source>
        <dbReference type="ARBA" id="ARBA00022989"/>
    </source>
</evidence>
<feature type="domain" description="Ferric oxidoreductase" evidence="10">
    <location>
        <begin position="282"/>
        <end position="399"/>
    </location>
</feature>
<protein>
    <recommendedName>
        <fullName evidence="10">Ferric oxidoreductase domain-containing protein</fullName>
    </recommendedName>
</protein>
<evidence type="ECO:0000313" key="11">
    <source>
        <dbReference type="EMBL" id="KAF2007501.1"/>
    </source>
</evidence>
<dbReference type="Proteomes" id="UP000799779">
    <property type="component" value="Unassembled WGS sequence"/>
</dbReference>
<dbReference type="InterPro" id="IPR013130">
    <property type="entry name" value="Fe3_Rdtase_TM_dom"/>
</dbReference>
<evidence type="ECO:0000256" key="6">
    <source>
        <dbReference type="ARBA" id="ARBA00023136"/>
    </source>
</evidence>
<keyword evidence="12" id="KW-1185">Reference proteome</keyword>
<feature type="transmembrane region" description="Helical" evidence="8">
    <location>
        <begin position="355"/>
        <end position="377"/>
    </location>
</feature>
<feature type="transmembrane region" description="Helical" evidence="8">
    <location>
        <begin position="581"/>
        <end position="602"/>
    </location>
</feature>
<keyword evidence="6 8" id="KW-0472">Membrane</keyword>
<feature type="region of interest" description="Disordered" evidence="7">
    <location>
        <begin position="493"/>
        <end position="512"/>
    </location>
</feature>
<dbReference type="CDD" id="cd06186">
    <property type="entry name" value="NOX_Duox_like_FAD_NADP"/>
    <property type="match status" value="1"/>
</dbReference>
<dbReference type="EMBL" id="ML977557">
    <property type="protein sequence ID" value="KAF2007501.1"/>
    <property type="molecule type" value="Genomic_DNA"/>
</dbReference>
<feature type="transmembrane region" description="Helical" evidence="8">
    <location>
        <begin position="412"/>
        <end position="431"/>
    </location>
</feature>
<sequence>MISLKIIALFLGAASAHTSGGRKGHGLIGYGTKMYDPPCAYACRDLSTGWMLDCGDDHEAGQGHHSDMEMATPSPNCYATNDPFLQTLAWCISTHCQNVKMSKLEKYWKMNVAGRQQVQPSPKYSYQVALARVTEPPTEIVDSEAVLNTTSLVDEESYVASFNGDGGFEVTEVTSERYGLVLMLTCTIIPIVFSLFRFLPLPQSLVSKFYAYFIDPPVFGRHHAVPVLGLAIIPTRGQALFVAYIWIINIVLSGVGFHITWPNSWYANRREEITLYFANRQGLLSFVNLALTVLYSTRNNPLLYITNWSHSTFLLVHRWIAVICTLQACLHSAVWLQGYLSWGKASYETEVNLDYWMWGIIATASLTVLLPASILPIRKRRYEIFLAMHVVFAVAAMVGSLLHIYYRFEWQWGYEIWVWIAFAFWFFDRFLMRPLRIALGGVKRAYVTVVDDDYLKITIPGLQASGQAYLYFPTLTWRVWENHPFSVAAASGPAPAVRKDSDVKSGPSAEDIELEGREATAPVSHTAHHTHAPGTTFFVRRMGGLTSLLSSSPPTGTMVLCEAFYGPEQSILHSPTAKPSLAYPNILFIAGGVGITGILPILNKAHGLLSPLGTTKLFWGVRTAPLVRSVEELLGVSKGTEASGSGGETGIETAQWGPASVTVSIGARFDLPSLLSTELTSANGGTTVVVCGSPGMADEVRCAVAGLARHGAVVRLSEESFSW</sequence>
<dbReference type="PANTHER" id="PTHR32361:SF9">
    <property type="entry name" value="FERRIC REDUCTASE TRANSMEMBRANE COMPONENT 3-RELATED"/>
    <property type="match status" value="1"/>
</dbReference>
<reference evidence="11" key="1">
    <citation type="journal article" date="2020" name="Stud. Mycol.">
        <title>101 Dothideomycetes genomes: a test case for predicting lifestyles and emergence of pathogens.</title>
        <authorList>
            <person name="Haridas S."/>
            <person name="Albert R."/>
            <person name="Binder M."/>
            <person name="Bloem J."/>
            <person name="Labutti K."/>
            <person name="Salamov A."/>
            <person name="Andreopoulos B."/>
            <person name="Baker S."/>
            <person name="Barry K."/>
            <person name="Bills G."/>
            <person name="Bluhm B."/>
            <person name="Cannon C."/>
            <person name="Castanera R."/>
            <person name="Culley D."/>
            <person name="Daum C."/>
            <person name="Ezra D."/>
            <person name="Gonzalez J."/>
            <person name="Henrissat B."/>
            <person name="Kuo A."/>
            <person name="Liang C."/>
            <person name="Lipzen A."/>
            <person name="Lutzoni F."/>
            <person name="Magnuson J."/>
            <person name="Mondo S."/>
            <person name="Nolan M."/>
            <person name="Ohm R."/>
            <person name="Pangilinan J."/>
            <person name="Park H.-J."/>
            <person name="Ramirez L."/>
            <person name="Alfaro M."/>
            <person name="Sun H."/>
            <person name="Tritt A."/>
            <person name="Yoshinaga Y."/>
            <person name="Zwiers L.-H."/>
            <person name="Turgeon B."/>
            <person name="Goodwin S."/>
            <person name="Spatafora J."/>
            <person name="Crous P."/>
            <person name="Grigoriev I."/>
        </authorList>
    </citation>
    <scope>NUCLEOTIDE SEQUENCE</scope>
    <source>
        <strain evidence="11">CBS 123094</strain>
    </source>
</reference>
<dbReference type="SUPFAM" id="SSF52343">
    <property type="entry name" value="Ferredoxin reductase-like, C-terminal NADP-linked domain"/>
    <property type="match status" value="1"/>
</dbReference>
<keyword evidence="4 8" id="KW-1133">Transmembrane helix</keyword>
<keyword evidence="5" id="KW-0406">Ion transport</keyword>
<keyword evidence="2" id="KW-0813">Transport</keyword>
<dbReference type="GO" id="GO:0006826">
    <property type="term" value="P:iron ion transport"/>
    <property type="evidence" value="ECO:0007669"/>
    <property type="project" value="TreeGrafter"/>
</dbReference>
<feature type="chain" id="PRO_5025600305" description="Ferric oxidoreductase domain-containing protein" evidence="9">
    <location>
        <begin position="17"/>
        <end position="723"/>
    </location>
</feature>
<dbReference type="GO" id="GO:0015677">
    <property type="term" value="P:copper ion import"/>
    <property type="evidence" value="ECO:0007669"/>
    <property type="project" value="TreeGrafter"/>
</dbReference>
<dbReference type="PANTHER" id="PTHR32361">
    <property type="entry name" value="FERRIC/CUPRIC REDUCTASE TRANSMEMBRANE COMPONENT"/>
    <property type="match status" value="1"/>
</dbReference>
<evidence type="ECO:0000256" key="7">
    <source>
        <dbReference type="SAM" id="MobiDB-lite"/>
    </source>
</evidence>
<dbReference type="OrthoDB" id="167398at2759"/>
<dbReference type="SFLD" id="SFLDG01168">
    <property type="entry name" value="Ferric_reductase_subgroup_(FRE"/>
    <property type="match status" value="1"/>
</dbReference>
<evidence type="ECO:0000256" key="3">
    <source>
        <dbReference type="ARBA" id="ARBA00022692"/>
    </source>
</evidence>
<feature type="transmembrane region" description="Helical" evidence="8">
    <location>
        <begin position="316"/>
        <end position="335"/>
    </location>
</feature>
<proteinExistence type="predicted"/>
<organism evidence="11 12">
    <name type="scientific">Amniculicola lignicola CBS 123094</name>
    <dbReference type="NCBI Taxonomy" id="1392246"/>
    <lineage>
        <taxon>Eukaryota</taxon>
        <taxon>Fungi</taxon>
        <taxon>Dikarya</taxon>
        <taxon>Ascomycota</taxon>
        <taxon>Pezizomycotina</taxon>
        <taxon>Dothideomycetes</taxon>
        <taxon>Pleosporomycetidae</taxon>
        <taxon>Pleosporales</taxon>
        <taxon>Amniculicolaceae</taxon>
        <taxon>Amniculicola</taxon>
    </lineage>
</organism>
<feature type="transmembrane region" description="Helical" evidence="8">
    <location>
        <begin position="384"/>
        <end position="406"/>
    </location>
</feature>
<dbReference type="Gene3D" id="3.40.50.80">
    <property type="entry name" value="Nucleotide-binding domain of ferredoxin-NADP reductase (FNR) module"/>
    <property type="match status" value="1"/>
</dbReference>
<gene>
    <name evidence="11" type="ORF">P154DRAFT_614840</name>
</gene>
<feature type="transmembrane region" description="Helical" evidence="8">
    <location>
        <begin position="239"/>
        <end position="261"/>
    </location>
</feature>
<dbReference type="GO" id="GO:0006879">
    <property type="term" value="P:intracellular iron ion homeostasis"/>
    <property type="evidence" value="ECO:0007669"/>
    <property type="project" value="TreeGrafter"/>
</dbReference>
<evidence type="ECO:0000256" key="1">
    <source>
        <dbReference type="ARBA" id="ARBA00004141"/>
    </source>
</evidence>
<comment type="subcellular location">
    <subcellularLocation>
        <location evidence="1">Membrane</location>
        <topology evidence="1">Multi-pass membrane protein</topology>
    </subcellularLocation>
</comment>
<dbReference type="GO" id="GO:0000293">
    <property type="term" value="F:ferric-chelate reductase activity"/>
    <property type="evidence" value="ECO:0007669"/>
    <property type="project" value="TreeGrafter"/>
</dbReference>
<evidence type="ECO:0000256" key="8">
    <source>
        <dbReference type="SAM" id="Phobius"/>
    </source>
</evidence>
<evidence type="ECO:0000313" key="12">
    <source>
        <dbReference type="Proteomes" id="UP000799779"/>
    </source>
</evidence>
<evidence type="ECO:0000256" key="9">
    <source>
        <dbReference type="SAM" id="SignalP"/>
    </source>
</evidence>